<dbReference type="Proteomes" id="UP001066276">
    <property type="component" value="Chromosome 5"/>
</dbReference>
<comment type="caution">
    <text evidence="7">The sequence shown here is derived from an EMBL/GenBank/DDBJ whole genome shotgun (WGS) entry which is preliminary data.</text>
</comment>
<keyword evidence="2" id="KW-0646">Protease inhibitor</keyword>
<dbReference type="CDD" id="cd00042">
    <property type="entry name" value="CY"/>
    <property type="match status" value="1"/>
</dbReference>
<feature type="signal peptide" evidence="5">
    <location>
        <begin position="1"/>
        <end position="21"/>
    </location>
</feature>
<dbReference type="InterPro" id="IPR000010">
    <property type="entry name" value="Cystatin_dom"/>
</dbReference>
<dbReference type="SUPFAM" id="SSF54403">
    <property type="entry name" value="Cystatin/monellin"/>
    <property type="match status" value="1"/>
</dbReference>
<dbReference type="PANTHER" id="PTHR46186:SF2">
    <property type="entry name" value="CYSTATIN"/>
    <property type="match status" value="1"/>
</dbReference>
<evidence type="ECO:0000313" key="8">
    <source>
        <dbReference type="Proteomes" id="UP001066276"/>
    </source>
</evidence>
<dbReference type="Pfam" id="PF00031">
    <property type="entry name" value="Cystatin"/>
    <property type="match status" value="1"/>
</dbReference>
<keyword evidence="3" id="KW-0789">Thiol protease inhibitor</keyword>
<proteinExistence type="inferred from homology"/>
<gene>
    <name evidence="7" type="ORF">NDU88_004310</name>
</gene>
<keyword evidence="5" id="KW-0732">Signal</keyword>
<dbReference type="Gene3D" id="3.10.450.10">
    <property type="match status" value="1"/>
</dbReference>
<reference evidence="7" key="1">
    <citation type="journal article" date="2022" name="bioRxiv">
        <title>Sequencing and chromosome-scale assembly of the giantPleurodeles waltlgenome.</title>
        <authorList>
            <person name="Brown T."/>
            <person name="Elewa A."/>
            <person name="Iarovenko S."/>
            <person name="Subramanian E."/>
            <person name="Araus A.J."/>
            <person name="Petzold A."/>
            <person name="Susuki M."/>
            <person name="Suzuki K.-i.T."/>
            <person name="Hayashi T."/>
            <person name="Toyoda A."/>
            <person name="Oliveira C."/>
            <person name="Osipova E."/>
            <person name="Leigh N.D."/>
            <person name="Simon A."/>
            <person name="Yun M.H."/>
        </authorList>
    </citation>
    <scope>NUCLEOTIDE SEQUENCE</scope>
    <source>
        <strain evidence="7">20211129_DDA</strain>
        <tissue evidence="7">Liver</tissue>
    </source>
</reference>
<keyword evidence="8" id="KW-1185">Reference proteome</keyword>
<dbReference type="SMART" id="SM00043">
    <property type="entry name" value="CY"/>
    <property type="match status" value="1"/>
</dbReference>
<feature type="domain" description="Cystatin" evidence="6">
    <location>
        <begin position="29"/>
        <end position="138"/>
    </location>
</feature>
<dbReference type="EMBL" id="JANPWB010000009">
    <property type="protein sequence ID" value="KAJ1151530.1"/>
    <property type="molecule type" value="Genomic_DNA"/>
</dbReference>
<dbReference type="AlphaFoldDB" id="A0AAV7RHU5"/>
<dbReference type="PANTHER" id="PTHR46186">
    <property type="entry name" value="CYSTATIN"/>
    <property type="match status" value="1"/>
</dbReference>
<dbReference type="GO" id="GO:0031982">
    <property type="term" value="C:vesicle"/>
    <property type="evidence" value="ECO:0007669"/>
    <property type="project" value="TreeGrafter"/>
</dbReference>
<sequence length="139" mass="15681">MAASWQIPVLVFAAVFAAVMADSERKSWPLVGAPEVATVDRGVQKALNFAIKEYNKASNDKFAFKVSKVLDVKKQVVNGLKYFITVNMARTTCTNSYVVVENCELHKEPELLKTVKCNFEIYTIPWKSTTTLLKRQCEE</sequence>
<dbReference type="GO" id="GO:0005615">
    <property type="term" value="C:extracellular space"/>
    <property type="evidence" value="ECO:0007669"/>
    <property type="project" value="TreeGrafter"/>
</dbReference>
<protein>
    <recommendedName>
        <fullName evidence="6">Cystatin domain-containing protein</fullName>
    </recommendedName>
</protein>
<feature type="chain" id="PRO_5043911049" description="Cystatin domain-containing protein" evidence="5">
    <location>
        <begin position="22"/>
        <end position="139"/>
    </location>
</feature>
<evidence type="ECO:0000256" key="2">
    <source>
        <dbReference type="ARBA" id="ARBA00022690"/>
    </source>
</evidence>
<comment type="similarity">
    <text evidence="1">Belongs to the cystatin family.</text>
</comment>
<evidence type="ECO:0000259" key="6">
    <source>
        <dbReference type="SMART" id="SM00043"/>
    </source>
</evidence>
<dbReference type="InterPro" id="IPR046350">
    <property type="entry name" value="Cystatin_sf"/>
</dbReference>
<evidence type="ECO:0000256" key="4">
    <source>
        <dbReference type="ARBA" id="ARBA00023157"/>
    </source>
</evidence>
<name>A0AAV7RHU5_PLEWA</name>
<evidence type="ECO:0000256" key="3">
    <source>
        <dbReference type="ARBA" id="ARBA00022704"/>
    </source>
</evidence>
<dbReference type="GO" id="GO:0005737">
    <property type="term" value="C:cytoplasm"/>
    <property type="evidence" value="ECO:0007669"/>
    <property type="project" value="TreeGrafter"/>
</dbReference>
<evidence type="ECO:0000256" key="5">
    <source>
        <dbReference type="SAM" id="SignalP"/>
    </source>
</evidence>
<dbReference type="FunFam" id="3.10.450.10:FF:000004">
    <property type="entry name" value="Cystatin C"/>
    <property type="match status" value="1"/>
</dbReference>
<evidence type="ECO:0000256" key="1">
    <source>
        <dbReference type="ARBA" id="ARBA00009403"/>
    </source>
</evidence>
<evidence type="ECO:0000313" key="7">
    <source>
        <dbReference type="EMBL" id="KAJ1151530.1"/>
    </source>
</evidence>
<keyword evidence="4" id="KW-1015">Disulfide bond</keyword>
<accession>A0AAV7RHU5</accession>
<organism evidence="7 8">
    <name type="scientific">Pleurodeles waltl</name>
    <name type="common">Iberian ribbed newt</name>
    <dbReference type="NCBI Taxonomy" id="8319"/>
    <lineage>
        <taxon>Eukaryota</taxon>
        <taxon>Metazoa</taxon>
        <taxon>Chordata</taxon>
        <taxon>Craniata</taxon>
        <taxon>Vertebrata</taxon>
        <taxon>Euteleostomi</taxon>
        <taxon>Amphibia</taxon>
        <taxon>Batrachia</taxon>
        <taxon>Caudata</taxon>
        <taxon>Salamandroidea</taxon>
        <taxon>Salamandridae</taxon>
        <taxon>Pleurodelinae</taxon>
        <taxon>Pleurodeles</taxon>
    </lineage>
</organism>
<dbReference type="GO" id="GO:0004869">
    <property type="term" value="F:cysteine-type endopeptidase inhibitor activity"/>
    <property type="evidence" value="ECO:0007669"/>
    <property type="project" value="UniProtKB-KW"/>
</dbReference>